<dbReference type="GeneID" id="100905199"/>
<dbReference type="InterPro" id="IPR005031">
    <property type="entry name" value="COQ10_START"/>
</dbReference>
<dbReference type="GO" id="GO:0005739">
    <property type="term" value="C:mitochondrion"/>
    <property type="evidence" value="ECO:0007669"/>
    <property type="project" value="TreeGrafter"/>
</dbReference>
<dbReference type="SUPFAM" id="SSF55961">
    <property type="entry name" value="Bet v1-like"/>
    <property type="match status" value="1"/>
</dbReference>
<dbReference type="Proteomes" id="UP000694867">
    <property type="component" value="Unplaced"/>
</dbReference>
<dbReference type="GO" id="GO:0048039">
    <property type="term" value="F:ubiquinone binding"/>
    <property type="evidence" value="ECO:0007669"/>
    <property type="project" value="InterPro"/>
</dbReference>
<comment type="function">
    <text evidence="3">Required for the function of coenzyme Q in the respiratory chain. May serve as a chaperone or may be involved in the transport of Q6 from its site of synthesis to the catalytic sites of the respiratory complexes.</text>
</comment>
<feature type="domain" description="Coenzyme Q-binding protein COQ10 START" evidence="4">
    <location>
        <begin position="51"/>
        <end position="176"/>
    </location>
</feature>
<evidence type="ECO:0000259" key="4">
    <source>
        <dbReference type="Pfam" id="PF03364"/>
    </source>
</evidence>
<protein>
    <submittedName>
        <fullName evidence="6">Coenzyme Q-binding protein COQ10 homolog A, mitochondrial</fullName>
    </submittedName>
</protein>
<dbReference type="GO" id="GO:0045333">
    <property type="term" value="P:cellular respiration"/>
    <property type="evidence" value="ECO:0007669"/>
    <property type="project" value="InterPro"/>
</dbReference>
<name>A0AAJ6VYI0_9ACAR</name>
<proteinExistence type="inferred from homology"/>
<sequence>MATSVMSFRTSRILTKILIRDVQGCPSRRTLFGNILGAPDDTFSHRDRRLIGYSQEQMYAVISETKNYPEFLPWCTKLKRFDERDDSEKVLMTVGFPPFEETYVSRVIFEEPSKVRSFSAEGTFFKDLDALWTIEDCGKDSCILSFRINFKLKSRLHAPLAKVFFKSTALTMSRAFIGRAGDLYGEPSCREKRLKL</sequence>
<comment type="subunit">
    <text evidence="2">Interacts with coenzyme Q.</text>
</comment>
<evidence type="ECO:0000256" key="1">
    <source>
        <dbReference type="ARBA" id="ARBA00006885"/>
    </source>
</evidence>
<evidence type="ECO:0000256" key="3">
    <source>
        <dbReference type="ARBA" id="ARBA00024947"/>
    </source>
</evidence>
<evidence type="ECO:0000313" key="6">
    <source>
        <dbReference type="RefSeq" id="XP_003745412.1"/>
    </source>
</evidence>
<evidence type="ECO:0000256" key="2">
    <source>
        <dbReference type="ARBA" id="ARBA00011814"/>
    </source>
</evidence>
<dbReference type="AlphaFoldDB" id="A0AAJ6VYI0"/>
<keyword evidence="5" id="KW-1185">Reference proteome</keyword>
<dbReference type="CDD" id="cd07813">
    <property type="entry name" value="COQ10p_like"/>
    <property type="match status" value="1"/>
</dbReference>
<dbReference type="RefSeq" id="XP_003745412.1">
    <property type="nucleotide sequence ID" value="XM_003745364.3"/>
</dbReference>
<dbReference type="InterPro" id="IPR044996">
    <property type="entry name" value="COQ10-like"/>
</dbReference>
<comment type="similarity">
    <text evidence="1">Belongs to the COQ10 family.</text>
</comment>
<dbReference type="InterPro" id="IPR023393">
    <property type="entry name" value="START-like_dom_sf"/>
</dbReference>
<dbReference type="PANTHER" id="PTHR12901:SF10">
    <property type="entry name" value="COENZYME Q-BINDING PROTEIN COQ10, MITOCHONDRIAL"/>
    <property type="match status" value="1"/>
</dbReference>
<reference evidence="6" key="1">
    <citation type="submission" date="2025-08" db="UniProtKB">
        <authorList>
            <consortium name="RefSeq"/>
        </authorList>
    </citation>
    <scope>IDENTIFICATION</scope>
</reference>
<dbReference type="PANTHER" id="PTHR12901">
    <property type="entry name" value="SPERM PROTEIN HOMOLOG"/>
    <property type="match status" value="1"/>
</dbReference>
<organism evidence="5 6">
    <name type="scientific">Galendromus occidentalis</name>
    <name type="common">western predatory mite</name>
    <dbReference type="NCBI Taxonomy" id="34638"/>
    <lineage>
        <taxon>Eukaryota</taxon>
        <taxon>Metazoa</taxon>
        <taxon>Ecdysozoa</taxon>
        <taxon>Arthropoda</taxon>
        <taxon>Chelicerata</taxon>
        <taxon>Arachnida</taxon>
        <taxon>Acari</taxon>
        <taxon>Parasitiformes</taxon>
        <taxon>Mesostigmata</taxon>
        <taxon>Gamasina</taxon>
        <taxon>Phytoseioidea</taxon>
        <taxon>Phytoseiidae</taxon>
        <taxon>Typhlodrominae</taxon>
        <taxon>Galendromus</taxon>
    </lineage>
</organism>
<evidence type="ECO:0000313" key="5">
    <source>
        <dbReference type="Proteomes" id="UP000694867"/>
    </source>
</evidence>
<gene>
    <name evidence="6" type="primary">LOC100905199</name>
</gene>
<dbReference type="Pfam" id="PF03364">
    <property type="entry name" value="Polyketide_cyc"/>
    <property type="match status" value="1"/>
</dbReference>
<accession>A0AAJ6VYI0</accession>
<dbReference type="Gene3D" id="3.30.530.20">
    <property type="match status" value="1"/>
</dbReference>
<dbReference type="KEGG" id="goe:100905199"/>